<dbReference type="GO" id="GO:0005886">
    <property type="term" value="C:plasma membrane"/>
    <property type="evidence" value="ECO:0007669"/>
    <property type="project" value="TreeGrafter"/>
</dbReference>
<feature type="transmembrane region" description="Helical" evidence="5">
    <location>
        <begin position="283"/>
        <end position="301"/>
    </location>
</feature>
<keyword evidence="2 5" id="KW-0812">Transmembrane</keyword>
<feature type="domain" description="Sodium/calcium exchanger membrane region" evidence="6">
    <location>
        <begin position="9"/>
        <end position="164"/>
    </location>
</feature>
<dbReference type="KEGG" id="gps:C427_2878"/>
<keyword evidence="3 5" id="KW-1133">Transmembrane helix</keyword>
<dbReference type="RefSeq" id="WP_015430877.1">
    <property type="nucleotide sequence ID" value="NC_020514.1"/>
</dbReference>
<dbReference type="OrthoDB" id="6146067at2"/>
<dbReference type="PATRIC" id="fig|1129794.4.peg.2863"/>
<evidence type="ECO:0000256" key="1">
    <source>
        <dbReference type="ARBA" id="ARBA00004141"/>
    </source>
</evidence>
<feature type="domain" description="Sodium/calcium exchanger membrane region" evidence="6">
    <location>
        <begin position="184"/>
        <end position="325"/>
    </location>
</feature>
<dbReference type="GO" id="GO:0005262">
    <property type="term" value="F:calcium channel activity"/>
    <property type="evidence" value="ECO:0007669"/>
    <property type="project" value="TreeGrafter"/>
</dbReference>
<dbReference type="InterPro" id="IPR004837">
    <property type="entry name" value="NaCa_Exmemb"/>
</dbReference>
<sequence>MLTELAYIFLILAIATAIVWKSCHYLEEACHDLANCYGLPDSVKGSTVMAISSSFPELVTIILATGVHGDFELGLATIIGSAVFNILVIPGTSVFFRPGSLHAARNVLYREAQFYLISVLIVMLTLSFAVIYQPSTVQQFNGTLTGSLMILPLLFYGLYIYIQYQEVRDHSPKEKHPNCSALKSWGKLILCMLLVTLGVEMMIRMVIDLGEMFQTPSYFWGATILAAATSIPDLFVSIKAAQRTHSSASLTNAFGSNVFDLLVVLPAGVIIAGSVVFNYPRVIPMMMFLIFATVTFLVLARSSSELTNNNGKILLVLYAGFIVWMGTQYIGVGGPITANCSDSIGYQQLEINKPTQYG</sequence>
<evidence type="ECO:0000256" key="2">
    <source>
        <dbReference type="ARBA" id="ARBA00022692"/>
    </source>
</evidence>
<organism evidence="7 8">
    <name type="scientific">Paraglaciecola psychrophila 170</name>
    <dbReference type="NCBI Taxonomy" id="1129794"/>
    <lineage>
        <taxon>Bacteria</taxon>
        <taxon>Pseudomonadati</taxon>
        <taxon>Pseudomonadota</taxon>
        <taxon>Gammaproteobacteria</taxon>
        <taxon>Alteromonadales</taxon>
        <taxon>Alteromonadaceae</taxon>
        <taxon>Paraglaciecola</taxon>
    </lineage>
</organism>
<reference evidence="7 8" key="1">
    <citation type="journal article" date="2013" name="Genome Announc.">
        <title>Complete Genome Sequence of Glaciecola psychrophila Strain 170T.</title>
        <authorList>
            <person name="Yin J."/>
            <person name="Chen J."/>
            <person name="Liu G."/>
            <person name="Yu Y."/>
            <person name="Song L."/>
            <person name="Wang X."/>
            <person name="Qu X."/>
        </authorList>
    </citation>
    <scope>NUCLEOTIDE SEQUENCE [LARGE SCALE GENOMIC DNA]</scope>
    <source>
        <strain evidence="7 8">170</strain>
    </source>
</reference>
<dbReference type="InterPro" id="IPR044880">
    <property type="entry name" value="NCX_ion-bd_dom_sf"/>
</dbReference>
<dbReference type="EMBL" id="CP003837">
    <property type="protein sequence ID" value="AGH44987.1"/>
    <property type="molecule type" value="Genomic_DNA"/>
</dbReference>
<evidence type="ECO:0000259" key="6">
    <source>
        <dbReference type="Pfam" id="PF01699"/>
    </source>
</evidence>
<dbReference type="GO" id="GO:0006874">
    <property type="term" value="P:intracellular calcium ion homeostasis"/>
    <property type="evidence" value="ECO:0007669"/>
    <property type="project" value="TreeGrafter"/>
</dbReference>
<dbReference type="PANTHER" id="PTHR10846:SF8">
    <property type="entry name" value="INNER MEMBRANE PROTEIN YRBG"/>
    <property type="match status" value="1"/>
</dbReference>
<name>M4S2V5_9ALTE</name>
<protein>
    <recommendedName>
        <fullName evidence="6">Sodium/calcium exchanger membrane region domain-containing protein</fullName>
    </recommendedName>
</protein>
<feature type="transmembrane region" description="Helical" evidence="5">
    <location>
        <begin position="313"/>
        <end position="331"/>
    </location>
</feature>
<dbReference type="eggNOG" id="COG0530">
    <property type="taxonomic scope" value="Bacteria"/>
</dbReference>
<proteinExistence type="predicted"/>
<feature type="transmembrane region" description="Helical" evidence="5">
    <location>
        <begin position="144"/>
        <end position="164"/>
    </location>
</feature>
<feature type="transmembrane region" description="Helical" evidence="5">
    <location>
        <begin position="6"/>
        <end position="26"/>
    </location>
</feature>
<evidence type="ECO:0000256" key="5">
    <source>
        <dbReference type="SAM" id="Phobius"/>
    </source>
</evidence>
<accession>M4S2V5</accession>
<feature type="transmembrane region" description="Helical" evidence="5">
    <location>
        <begin position="114"/>
        <end position="132"/>
    </location>
</feature>
<dbReference type="InterPro" id="IPR004481">
    <property type="entry name" value="K/Na/Ca-exchanger"/>
</dbReference>
<dbReference type="HOGENOM" id="CLU_007948_0_0_6"/>
<dbReference type="STRING" id="1129794.C427_2878"/>
<dbReference type="AlphaFoldDB" id="M4S2V5"/>
<dbReference type="Gene3D" id="1.20.1420.30">
    <property type="entry name" value="NCX, central ion-binding region"/>
    <property type="match status" value="1"/>
</dbReference>
<feature type="transmembrane region" description="Helical" evidence="5">
    <location>
        <begin position="185"/>
        <end position="207"/>
    </location>
</feature>
<evidence type="ECO:0000313" key="8">
    <source>
        <dbReference type="Proteomes" id="UP000011864"/>
    </source>
</evidence>
<feature type="transmembrane region" description="Helical" evidence="5">
    <location>
        <begin position="219"/>
        <end position="238"/>
    </location>
</feature>
<keyword evidence="4 5" id="KW-0472">Membrane</keyword>
<dbReference type="GO" id="GO:0008273">
    <property type="term" value="F:calcium, potassium:sodium antiporter activity"/>
    <property type="evidence" value="ECO:0007669"/>
    <property type="project" value="TreeGrafter"/>
</dbReference>
<evidence type="ECO:0000313" key="7">
    <source>
        <dbReference type="EMBL" id="AGH44987.1"/>
    </source>
</evidence>
<dbReference type="PANTHER" id="PTHR10846">
    <property type="entry name" value="SODIUM/POTASSIUM/CALCIUM EXCHANGER"/>
    <property type="match status" value="1"/>
</dbReference>
<comment type="subcellular location">
    <subcellularLocation>
        <location evidence="1">Membrane</location>
        <topology evidence="1">Multi-pass membrane protein</topology>
    </subcellularLocation>
</comment>
<feature type="transmembrane region" description="Helical" evidence="5">
    <location>
        <begin position="73"/>
        <end position="94"/>
    </location>
</feature>
<keyword evidence="8" id="KW-1185">Reference proteome</keyword>
<gene>
    <name evidence="7" type="ORF">C427_2878</name>
</gene>
<dbReference type="Pfam" id="PF01699">
    <property type="entry name" value="Na_Ca_ex"/>
    <property type="match status" value="2"/>
</dbReference>
<dbReference type="Proteomes" id="UP000011864">
    <property type="component" value="Chromosome"/>
</dbReference>
<evidence type="ECO:0000256" key="4">
    <source>
        <dbReference type="ARBA" id="ARBA00023136"/>
    </source>
</evidence>
<feature type="transmembrane region" description="Helical" evidence="5">
    <location>
        <begin position="258"/>
        <end position="277"/>
    </location>
</feature>
<evidence type="ECO:0000256" key="3">
    <source>
        <dbReference type="ARBA" id="ARBA00022989"/>
    </source>
</evidence>